<keyword evidence="3" id="KW-1185">Reference proteome</keyword>
<dbReference type="AlphaFoldDB" id="A0A653DRA3"/>
<proteinExistence type="predicted"/>
<name>A0A653DRA3_CALMS</name>
<organism evidence="2 3">
    <name type="scientific">Callosobruchus maculatus</name>
    <name type="common">Southern cowpea weevil</name>
    <name type="synonym">Pulse bruchid</name>
    <dbReference type="NCBI Taxonomy" id="64391"/>
    <lineage>
        <taxon>Eukaryota</taxon>
        <taxon>Metazoa</taxon>
        <taxon>Ecdysozoa</taxon>
        <taxon>Arthropoda</taxon>
        <taxon>Hexapoda</taxon>
        <taxon>Insecta</taxon>
        <taxon>Pterygota</taxon>
        <taxon>Neoptera</taxon>
        <taxon>Endopterygota</taxon>
        <taxon>Coleoptera</taxon>
        <taxon>Polyphaga</taxon>
        <taxon>Cucujiformia</taxon>
        <taxon>Chrysomeloidea</taxon>
        <taxon>Chrysomelidae</taxon>
        <taxon>Bruchinae</taxon>
        <taxon>Bruchini</taxon>
        <taxon>Callosobruchus</taxon>
    </lineage>
</organism>
<protein>
    <submittedName>
        <fullName evidence="2">Uncharacterized protein</fullName>
    </submittedName>
</protein>
<dbReference type="Proteomes" id="UP000410492">
    <property type="component" value="Unassembled WGS sequence"/>
</dbReference>
<accession>A0A653DRA3</accession>
<feature type="compositionally biased region" description="Low complexity" evidence="1">
    <location>
        <begin position="48"/>
        <end position="74"/>
    </location>
</feature>
<evidence type="ECO:0000256" key="1">
    <source>
        <dbReference type="SAM" id="MobiDB-lite"/>
    </source>
</evidence>
<evidence type="ECO:0000313" key="3">
    <source>
        <dbReference type="Proteomes" id="UP000410492"/>
    </source>
</evidence>
<gene>
    <name evidence="2" type="ORF">CALMAC_LOCUS19782</name>
</gene>
<reference evidence="2 3" key="1">
    <citation type="submission" date="2019-01" db="EMBL/GenBank/DDBJ databases">
        <authorList>
            <person name="Sayadi A."/>
        </authorList>
    </citation>
    <scope>NUCLEOTIDE SEQUENCE [LARGE SCALE GENOMIC DNA]</scope>
</reference>
<feature type="region of interest" description="Disordered" evidence="1">
    <location>
        <begin position="33"/>
        <end position="74"/>
    </location>
</feature>
<dbReference type="EMBL" id="CAACVG010014107">
    <property type="protein sequence ID" value="VEN62763.1"/>
    <property type="molecule type" value="Genomic_DNA"/>
</dbReference>
<evidence type="ECO:0000313" key="2">
    <source>
        <dbReference type="EMBL" id="VEN62763.1"/>
    </source>
</evidence>
<dbReference type="OrthoDB" id="6734359at2759"/>
<sequence>MSQIDSLGEQHMCFVPYIDEEILQNASSRLNSVTRVRKPSKRNIGVPTASRSTSASSRGLSLRSYSRPDSSRSVPVSLQVNLSKATISEGSLSRRTSMQSTSLNSECSVYLAKDRRRIVNPSFGSRFLDCLSECFWKCSVGCQELPREMPLSSQ</sequence>